<accession>A0AAD7N918</accession>
<comment type="caution">
    <text evidence="1">The sequence shown here is derived from an EMBL/GenBank/DDBJ whole genome shotgun (WGS) entry which is preliminary data.</text>
</comment>
<keyword evidence="2" id="KW-1185">Reference proteome</keyword>
<proteinExistence type="predicted"/>
<gene>
    <name evidence="1" type="ORF">B0H16DRAFT_1461129</name>
</gene>
<evidence type="ECO:0000313" key="2">
    <source>
        <dbReference type="Proteomes" id="UP001215598"/>
    </source>
</evidence>
<sequence>MRLLRNLYAGKSVWVENTNMDATWIHGLVEEVNPLQDGYQDVISDLIHFLWYFRPKYGQATLVSLQHILGVITSFDNTQRARHLAVMILCSSKNWFLSPITGPMLEAQSHQIWSVLISYRYCITLGAKLSHLPQWKLVISEDLPGCLDLYDQSQLFGSDLQSFKLLLFHVWEVDDGAFGGFGDEEVNAIRFTLLVKEWNQINVFTVRRQANLKLLRCTVRVMFSIRLEQFNLHQPSQSFKDTIMPPLGAALRAAGARLNAAVEFEGSTDQKQMDALNFMADILLKLGSFTEGELRNGTNLTKREREHWIGLKDSFLVDIKKLGEMWGEGPEED</sequence>
<dbReference type="EMBL" id="JARKIB010000068">
    <property type="protein sequence ID" value="KAJ7749733.1"/>
    <property type="molecule type" value="Genomic_DNA"/>
</dbReference>
<dbReference type="Proteomes" id="UP001215598">
    <property type="component" value="Unassembled WGS sequence"/>
</dbReference>
<protein>
    <submittedName>
        <fullName evidence="1">Uncharacterized protein</fullName>
    </submittedName>
</protein>
<reference evidence="1" key="1">
    <citation type="submission" date="2023-03" db="EMBL/GenBank/DDBJ databases">
        <title>Massive genome expansion in bonnet fungi (Mycena s.s.) driven by repeated elements and novel gene families across ecological guilds.</title>
        <authorList>
            <consortium name="Lawrence Berkeley National Laboratory"/>
            <person name="Harder C.B."/>
            <person name="Miyauchi S."/>
            <person name="Viragh M."/>
            <person name="Kuo A."/>
            <person name="Thoen E."/>
            <person name="Andreopoulos B."/>
            <person name="Lu D."/>
            <person name="Skrede I."/>
            <person name="Drula E."/>
            <person name="Henrissat B."/>
            <person name="Morin E."/>
            <person name="Kohler A."/>
            <person name="Barry K."/>
            <person name="LaButti K."/>
            <person name="Morin E."/>
            <person name="Salamov A."/>
            <person name="Lipzen A."/>
            <person name="Mereny Z."/>
            <person name="Hegedus B."/>
            <person name="Baldrian P."/>
            <person name="Stursova M."/>
            <person name="Weitz H."/>
            <person name="Taylor A."/>
            <person name="Grigoriev I.V."/>
            <person name="Nagy L.G."/>
            <person name="Martin F."/>
            <person name="Kauserud H."/>
        </authorList>
    </citation>
    <scope>NUCLEOTIDE SEQUENCE</scope>
    <source>
        <strain evidence="1">CBHHK182m</strain>
    </source>
</reference>
<dbReference type="AlphaFoldDB" id="A0AAD7N918"/>
<name>A0AAD7N918_9AGAR</name>
<organism evidence="1 2">
    <name type="scientific">Mycena metata</name>
    <dbReference type="NCBI Taxonomy" id="1033252"/>
    <lineage>
        <taxon>Eukaryota</taxon>
        <taxon>Fungi</taxon>
        <taxon>Dikarya</taxon>
        <taxon>Basidiomycota</taxon>
        <taxon>Agaricomycotina</taxon>
        <taxon>Agaricomycetes</taxon>
        <taxon>Agaricomycetidae</taxon>
        <taxon>Agaricales</taxon>
        <taxon>Marasmiineae</taxon>
        <taxon>Mycenaceae</taxon>
        <taxon>Mycena</taxon>
    </lineage>
</organism>
<evidence type="ECO:0000313" key="1">
    <source>
        <dbReference type="EMBL" id="KAJ7749733.1"/>
    </source>
</evidence>